<dbReference type="KEGG" id="cwo:Cwoe_3767"/>
<feature type="region of interest" description="Disordered" evidence="9">
    <location>
        <begin position="244"/>
        <end position="274"/>
    </location>
</feature>
<evidence type="ECO:0000259" key="11">
    <source>
        <dbReference type="Pfam" id="PF02518"/>
    </source>
</evidence>
<keyword evidence="3" id="KW-0597">Phosphoprotein</keyword>
<keyword evidence="4" id="KW-0808">Transferase</keyword>
<keyword evidence="10" id="KW-1133">Transmembrane helix</keyword>
<dbReference type="InterPro" id="IPR003594">
    <property type="entry name" value="HATPase_dom"/>
</dbReference>
<dbReference type="PANTHER" id="PTHR24421:SF10">
    <property type="entry name" value="NITRATE_NITRITE SENSOR PROTEIN NARQ"/>
    <property type="match status" value="1"/>
</dbReference>
<proteinExistence type="predicted"/>
<accession>D3F2B8</accession>
<feature type="transmembrane region" description="Helical" evidence="10">
    <location>
        <begin position="104"/>
        <end position="124"/>
    </location>
</feature>
<evidence type="ECO:0000256" key="2">
    <source>
        <dbReference type="ARBA" id="ARBA00012438"/>
    </source>
</evidence>
<dbReference type="GO" id="GO:0016020">
    <property type="term" value="C:membrane"/>
    <property type="evidence" value="ECO:0007669"/>
    <property type="project" value="InterPro"/>
</dbReference>
<dbReference type="PANTHER" id="PTHR24421">
    <property type="entry name" value="NITRATE/NITRITE SENSOR PROTEIN NARX-RELATED"/>
    <property type="match status" value="1"/>
</dbReference>
<evidence type="ECO:0000259" key="12">
    <source>
        <dbReference type="Pfam" id="PF07730"/>
    </source>
</evidence>
<dbReference type="Gene3D" id="1.20.5.1930">
    <property type="match status" value="1"/>
</dbReference>
<keyword evidence="10" id="KW-0812">Transmembrane</keyword>
<evidence type="ECO:0000256" key="9">
    <source>
        <dbReference type="SAM" id="MobiDB-lite"/>
    </source>
</evidence>
<dbReference type="GO" id="GO:0000155">
    <property type="term" value="F:phosphorelay sensor kinase activity"/>
    <property type="evidence" value="ECO:0007669"/>
    <property type="project" value="InterPro"/>
</dbReference>
<dbReference type="AlphaFoldDB" id="D3F2B8"/>
<dbReference type="Pfam" id="PF23539">
    <property type="entry name" value="DUF7134"/>
    <property type="match status" value="1"/>
</dbReference>
<dbReference type="Gene3D" id="3.30.565.10">
    <property type="entry name" value="Histidine kinase-like ATPase, C-terminal domain"/>
    <property type="match status" value="1"/>
</dbReference>
<feature type="domain" description="Histidine kinase/HSP90-like ATPase" evidence="11">
    <location>
        <begin position="308"/>
        <end position="412"/>
    </location>
</feature>
<dbReference type="SUPFAM" id="SSF55874">
    <property type="entry name" value="ATPase domain of HSP90 chaperone/DNA topoisomerase II/histidine kinase"/>
    <property type="match status" value="1"/>
</dbReference>
<dbReference type="EMBL" id="CP001854">
    <property type="protein sequence ID" value="ADB52184.1"/>
    <property type="molecule type" value="Genomic_DNA"/>
</dbReference>
<keyword evidence="8" id="KW-0902">Two-component regulatory system</keyword>
<reference evidence="15" key="2">
    <citation type="submission" date="2010-01" db="EMBL/GenBank/DDBJ databases">
        <title>The complete genome of Conexibacter woesei DSM 14684.</title>
        <authorList>
            <consortium name="US DOE Joint Genome Institute (JGI-PGF)"/>
            <person name="Lucas S."/>
            <person name="Copeland A."/>
            <person name="Lapidus A."/>
            <person name="Glavina del Rio T."/>
            <person name="Dalin E."/>
            <person name="Tice H."/>
            <person name="Bruce D."/>
            <person name="Goodwin L."/>
            <person name="Pitluck S."/>
            <person name="Kyrpides N."/>
            <person name="Mavromatis K."/>
            <person name="Ivanova N."/>
            <person name="Mikhailova N."/>
            <person name="Chertkov O."/>
            <person name="Brettin T."/>
            <person name="Detter J.C."/>
            <person name="Han C."/>
            <person name="Larimer F."/>
            <person name="Land M."/>
            <person name="Hauser L."/>
            <person name="Markowitz V."/>
            <person name="Cheng J.-F."/>
            <person name="Hugenholtz P."/>
            <person name="Woyke T."/>
            <person name="Wu D."/>
            <person name="Pukall R."/>
            <person name="Steenblock K."/>
            <person name="Schneider S."/>
            <person name="Klenk H.-P."/>
            <person name="Eisen J.A."/>
        </authorList>
    </citation>
    <scope>NUCLEOTIDE SEQUENCE [LARGE SCALE GENOMIC DNA]</scope>
    <source>
        <strain evidence="15">DSM 14684 / CIP 108061 / JCM 11494 / NBRC 100937 / ID131577</strain>
    </source>
</reference>
<dbReference type="RefSeq" id="WP_012935235.1">
    <property type="nucleotide sequence ID" value="NC_013739.1"/>
</dbReference>
<evidence type="ECO:0000256" key="8">
    <source>
        <dbReference type="ARBA" id="ARBA00023012"/>
    </source>
</evidence>
<protein>
    <recommendedName>
        <fullName evidence="2">histidine kinase</fullName>
        <ecNumber evidence="2">2.7.13.3</ecNumber>
    </recommendedName>
</protein>
<evidence type="ECO:0000256" key="3">
    <source>
        <dbReference type="ARBA" id="ARBA00022553"/>
    </source>
</evidence>
<organism evidence="14 15">
    <name type="scientific">Conexibacter woesei (strain DSM 14684 / CCUG 47730 / CIP 108061 / JCM 11494 / NBRC 100937 / ID131577)</name>
    <dbReference type="NCBI Taxonomy" id="469383"/>
    <lineage>
        <taxon>Bacteria</taxon>
        <taxon>Bacillati</taxon>
        <taxon>Actinomycetota</taxon>
        <taxon>Thermoleophilia</taxon>
        <taxon>Solirubrobacterales</taxon>
        <taxon>Conexibacteraceae</taxon>
        <taxon>Conexibacter</taxon>
    </lineage>
</organism>
<dbReference type="EC" id="2.7.13.3" evidence="2"/>
<keyword evidence="7" id="KW-0067">ATP-binding</keyword>
<dbReference type="InterPro" id="IPR036890">
    <property type="entry name" value="HATPase_C_sf"/>
</dbReference>
<keyword evidence="10" id="KW-0472">Membrane</keyword>
<dbReference type="InterPro" id="IPR050482">
    <property type="entry name" value="Sensor_HK_TwoCompSys"/>
</dbReference>
<evidence type="ECO:0000256" key="6">
    <source>
        <dbReference type="ARBA" id="ARBA00022777"/>
    </source>
</evidence>
<dbReference type="Pfam" id="PF02518">
    <property type="entry name" value="HATPase_c"/>
    <property type="match status" value="1"/>
</dbReference>
<evidence type="ECO:0000256" key="7">
    <source>
        <dbReference type="ARBA" id="ARBA00022840"/>
    </source>
</evidence>
<evidence type="ECO:0000313" key="14">
    <source>
        <dbReference type="EMBL" id="ADB52184.1"/>
    </source>
</evidence>
<evidence type="ECO:0000256" key="5">
    <source>
        <dbReference type="ARBA" id="ARBA00022741"/>
    </source>
</evidence>
<dbReference type="GO" id="GO:0046983">
    <property type="term" value="F:protein dimerization activity"/>
    <property type="evidence" value="ECO:0007669"/>
    <property type="project" value="InterPro"/>
</dbReference>
<dbReference type="Pfam" id="PF07730">
    <property type="entry name" value="HisKA_3"/>
    <property type="match status" value="1"/>
</dbReference>
<dbReference type="InterPro" id="IPR011712">
    <property type="entry name" value="Sig_transdc_His_kin_sub3_dim/P"/>
</dbReference>
<feature type="domain" description="Signal transduction histidine kinase subgroup 3 dimerisation and phosphoacceptor" evidence="12">
    <location>
        <begin position="182"/>
        <end position="247"/>
    </location>
</feature>
<evidence type="ECO:0000256" key="1">
    <source>
        <dbReference type="ARBA" id="ARBA00000085"/>
    </source>
</evidence>
<reference evidence="14 15" key="1">
    <citation type="journal article" date="2010" name="Stand. Genomic Sci.">
        <title>Complete genome sequence of Conexibacter woesei type strain (ID131577).</title>
        <authorList>
            <person name="Pukall R."/>
            <person name="Lapidus A."/>
            <person name="Glavina Del Rio T."/>
            <person name="Copeland A."/>
            <person name="Tice H."/>
            <person name="Cheng J.-F."/>
            <person name="Lucas S."/>
            <person name="Chen F."/>
            <person name="Nolan M."/>
            <person name="Bruce D."/>
            <person name="Goodwin L."/>
            <person name="Pitluck S."/>
            <person name="Mavromatis K."/>
            <person name="Ivanova N."/>
            <person name="Ovchinnikova G."/>
            <person name="Pati A."/>
            <person name="Chen A."/>
            <person name="Palaniappan K."/>
            <person name="Land M."/>
            <person name="Hauser L."/>
            <person name="Chang Y.-J."/>
            <person name="Jeffries C.D."/>
            <person name="Chain P."/>
            <person name="Meincke L."/>
            <person name="Sims D."/>
            <person name="Brettin T."/>
            <person name="Detter J.C."/>
            <person name="Rohde M."/>
            <person name="Goeker M."/>
            <person name="Bristow J."/>
            <person name="Eisen J.A."/>
            <person name="Markowitz V."/>
            <person name="Kyrpides N.C."/>
            <person name="Klenk H.-P."/>
            <person name="Hugenholtz P."/>
        </authorList>
    </citation>
    <scope>NUCLEOTIDE SEQUENCE [LARGE SCALE GENOMIC DNA]</scope>
    <source>
        <strain evidence="15">DSM 14684 / CIP 108061 / JCM 11494 / NBRC 100937 / ID131577</strain>
    </source>
</reference>
<evidence type="ECO:0000256" key="4">
    <source>
        <dbReference type="ARBA" id="ARBA00022679"/>
    </source>
</evidence>
<evidence type="ECO:0000256" key="10">
    <source>
        <dbReference type="SAM" id="Phobius"/>
    </source>
</evidence>
<evidence type="ECO:0000313" key="15">
    <source>
        <dbReference type="Proteomes" id="UP000008229"/>
    </source>
</evidence>
<sequence>MRKRLRQITEWGRRHPLLVDALLAASWGVMYVLSTVTTRGSAGDWLLLAGLTVPLVWRRRSPLVVFGVLALVAFVQWLTTEVTLADTSLLIALYGIAVYERRRWGFPAALAVLELGALLATLRYGSSSPVGAFLSMSAFVVAAGALGFYVRTRRDHIAALTDRARRLEIERDQQAQLATAAERGRIARELHDVVAHNLTVMIALADGARLTAAQAPEEADAAMRTVSATGREALGEMRRLLGVLRDSGSGSGSGEGSGEGETSAGAQPLRPQPGLDQLDALLEQVRGAGLATRLTRTGEPVSLSPGAQLTVYRVVQEALTNTLKHARSPSSAEVRLHYGGDVLALEVTDDGAPPPGVPAAGANGTAANGAGAHAAGGHGLAGMRERVAVYGAEVEAGPRPRGGWSVRTQLRLADGEAAGR</sequence>
<keyword evidence="5" id="KW-0547">Nucleotide-binding</keyword>
<dbReference type="HOGENOM" id="CLU_000445_20_1_11"/>
<name>D3F2B8_CONWI</name>
<dbReference type="GO" id="GO:0005524">
    <property type="term" value="F:ATP binding"/>
    <property type="evidence" value="ECO:0007669"/>
    <property type="project" value="UniProtKB-KW"/>
</dbReference>
<keyword evidence="15" id="KW-1185">Reference proteome</keyword>
<keyword evidence="6 14" id="KW-0418">Kinase</keyword>
<dbReference type="STRING" id="469383.Cwoe_3767"/>
<evidence type="ECO:0000259" key="13">
    <source>
        <dbReference type="Pfam" id="PF23539"/>
    </source>
</evidence>
<dbReference type="CDD" id="cd16917">
    <property type="entry name" value="HATPase_UhpB-NarQ-NarX-like"/>
    <property type="match status" value="1"/>
</dbReference>
<dbReference type="InterPro" id="IPR055558">
    <property type="entry name" value="DUF7134"/>
</dbReference>
<feature type="transmembrane region" description="Helical" evidence="10">
    <location>
        <begin position="130"/>
        <end position="150"/>
    </location>
</feature>
<feature type="transmembrane region" description="Helical" evidence="10">
    <location>
        <begin position="62"/>
        <end position="84"/>
    </location>
</feature>
<comment type="catalytic activity">
    <reaction evidence="1">
        <text>ATP + protein L-histidine = ADP + protein N-phospho-L-histidine.</text>
        <dbReference type="EC" id="2.7.13.3"/>
    </reaction>
</comment>
<dbReference type="Proteomes" id="UP000008229">
    <property type="component" value="Chromosome"/>
</dbReference>
<gene>
    <name evidence="14" type="ordered locus">Cwoe_3767</name>
</gene>
<feature type="compositionally biased region" description="Gly residues" evidence="9">
    <location>
        <begin position="249"/>
        <end position="259"/>
    </location>
</feature>
<feature type="domain" description="DUF7134" evidence="13">
    <location>
        <begin position="9"/>
        <end position="154"/>
    </location>
</feature>
<feature type="transmembrane region" description="Helical" evidence="10">
    <location>
        <begin position="21"/>
        <end position="42"/>
    </location>
</feature>
<dbReference type="eggNOG" id="COG4585">
    <property type="taxonomic scope" value="Bacteria"/>
</dbReference>